<evidence type="ECO:0000256" key="1">
    <source>
        <dbReference type="SAM" id="Phobius"/>
    </source>
</evidence>
<protein>
    <recommendedName>
        <fullName evidence="2">Phosphatidic acid phosphatase type 2/haloperoxidase domain-containing protein</fullName>
    </recommendedName>
</protein>
<reference evidence="3" key="1">
    <citation type="journal article" date="2014" name="Front. Microbiol.">
        <title>High frequency of phylogenetically diverse reductive dehalogenase-homologous genes in deep subseafloor sedimentary metagenomes.</title>
        <authorList>
            <person name="Kawai M."/>
            <person name="Futagami T."/>
            <person name="Toyoda A."/>
            <person name="Takaki Y."/>
            <person name="Nishi S."/>
            <person name="Hori S."/>
            <person name="Arai W."/>
            <person name="Tsubouchi T."/>
            <person name="Morono Y."/>
            <person name="Uchiyama I."/>
            <person name="Ito T."/>
            <person name="Fujiyama A."/>
            <person name="Inagaki F."/>
            <person name="Takami H."/>
        </authorList>
    </citation>
    <scope>NUCLEOTIDE SEQUENCE</scope>
    <source>
        <strain evidence="3">Expedition CK06-06</strain>
    </source>
</reference>
<keyword evidence="1" id="KW-0472">Membrane</keyword>
<organism evidence="3">
    <name type="scientific">marine sediment metagenome</name>
    <dbReference type="NCBI Taxonomy" id="412755"/>
    <lineage>
        <taxon>unclassified sequences</taxon>
        <taxon>metagenomes</taxon>
        <taxon>ecological metagenomes</taxon>
    </lineage>
</organism>
<dbReference type="SUPFAM" id="SSF48317">
    <property type="entry name" value="Acid phosphatase/Vanadium-dependent haloperoxidase"/>
    <property type="match status" value="1"/>
</dbReference>
<name>X0ZIL3_9ZZZZ</name>
<feature type="transmembrane region" description="Helical" evidence="1">
    <location>
        <begin position="145"/>
        <end position="163"/>
    </location>
</feature>
<proteinExistence type="predicted"/>
<accession>X0ZIL3</accession>
<feature type="transmembrane region" description="Helical" evidence="1">
    <location>
        <begin position="35"/>
        <end position="62"/>
    </location>
</feature>
<evidence type="ECO:0000259" key="2">
    <source>
        <dbReference type="SMART" id="SM00014"/>
    </source>
</evidence>
<feature type="transmembrane region" description="Helical" evidence="1">
    <location>
        <begin position="184"/>
        <end position="207"/>
    </location>
</feature>
<comment type="caution">
    <text evidence="3">The sequence shown here is derived from an EMBL/GenBank/DDBJ whole genome shotgun (WGS) entry which is preliminary data.</text>
</comment>
<dbReference type="InterPro" id="IPR036938">
    <property type="entry name" value="PAP2/HPO_sf"/>
</dbReference>
<dbReference type="AlphaFoldDB" id="X0ZIL3"/>
<feature type="domain" description="Phosphatidic acid phosphatase type 2/haloperoxidase" evidence="2">
    <location>
        <begin position="51"/>
        <end position="160"/>
    </location>
</feature>
<dbReference type="Pfam" id="PF01569">
    <property type="entry name" value="PAP2"/>
    <property type="match status" value="1"/>
</dbReference>
<dbReference type="EMBL" id="BART01001468">
    <property type="protein sequence ID" value="GAG69450.1"/>
    <property type="molecule type" value="Genomic_DNA"/>
</dbReference>
<dbReference type="InterPro" id="IPR000326">
    <property type="entry name" value="PAP2/HPO"/>
</dbReference>
<evidence type="ECO:0000313" key="3">
    <source>
        <dbReference type="EMBL" id="GAG69450.1"/>
    </source>
</evidence>
<keyword evidence="1" id="KW-1133">Transmembrane helix</keyword>
<gene>
    <name evidence="3" type="ORF">S01H4_05159</name>
</gene>
<dbReference type="PANTHER" id="PTHR14969">
    <property type="entry name" value="SPHINGOSINE-1-PHOSPHATE PHOSPHOHYDROLASE"/>
    <property type="match status" value="1"/>
</dbReference>
<dbReference type="SMART" id="SM00014">
    <property type="entry name" value="acidPPc"/>
    <property type="match status" value="1"/>
</dbReference>
<dbReference type="PANTHER" id="PTHR14969:SF13">
    <property type="entry name" value="AT30094P"/>
    <property type="match status" value="1"/>
</dbReference>
<feature type="transmembrane region" description="Helical" evidence="1">
    <location>
        <begin position="121"/>
        <end position="139"/>
    </location>
</feature>
<keyword evidence="1" id="KW-0812">Transmembrane</keyword>
<sequence length="243" mass="28620">MEYFSGYEFIKLVQSFSNSFFDIFFKYITMLGDEIFYLIFIPIIYLCFNKVIGLNLITFYLVSSISNTYLKDFFYTLRPSPEKVRVLIEEDSYAFPSNHAQGAVVFWGYLLSEVKKKWLKIMLLIIISLVSLSRIYLGVHFPIDVFGGWIIGFLILIILLFLIEKYQVWEFLSNYNKKYFHNKGYFHYDYLIPILIIIIPLISFFIYPTYSTAQGFLLLIRHAALYVKSLEASILAFMSANFC</sequence>
<dbReference type="Gene3D" id="1.20.144.10">
    <property type="entry name" value="Phosphatidic acid phosphatase type 2/haloperoxidase"/>
    <property type="match status" value="1"/>
</dbReference>